<evidence type="ECO:0008006" key="3">
    <source>
        <dbReference type="Google" id="ProtNLM"/>
    </source>
</evidence>
<evidence type="ECO:0000313" key="1">
    <source>
        <dbReference type="EMBL" id="TQN48595.1"/>
    </source>
</evidence>
<protein>
    <recommendedName>
        <fullName evidence="3">DUF3592 domain-containing protein</fullName>
    </recommendedName>
</protein>
<gene>
    <name evidence="1" type="ORF">FHX52_1734</name>
</gene>
<evidence type="ECO:0000313" key="2">
    <source>
        <dbReference type="Proteomes" id="UP000320085"/>
    </source>
</evidence>
<comment type="caution">
    <text evidence="1">The sequence shown here is derived from an EMBL/GenBank/DDBJ whole genome shotgun (WGS) entry which is preliminary data.</text>
</comment>
<dbReference type="Proteomes" id="UP000320085">
    <property type="component" value="Unassembled WGS sequence"/>
</dbReference>
<dbReference type="EMBL" id="VFQF01000001">
    <property type="protein sequence ID" value="TQN48595.1"/>
    <property type="molecule type" value="Genomic_DNA"/>
</dbReference>
<reference evidence="1 2" key="1">
    <citation type="submission" date="2019-06" db="EMBL/GenBank/DDBJ databases">
        <title>Sequencing the genomes of 1000 actinobacteria strains.</title>
        <authorList>
            <person name="Klenk H.-P."/>
        </authorList>
    </citation>
    <scope>NUCLEOTIDE SEQUENCE [LARGE SCALE GENOMIC DNA]</scope>
    <source>
        <strain evidence="1 2">DSM 21776</strain>
    </source>
</reference>
<dbReference type="RefSeq" id="WP_221630524.1">
    <property type="nucleotide sequence ID" value="NZ_VFQF01000001.1"/>
</dbReference>
<organism evidence="1 2">
    <name type="scientific">Humibacillus xanthopallidus</name>
    <dbReference type="NCBI Taxonomy" id="412689"/>
    <lineage>
        <taxon>Bacteria</taxon>
        <taxon>Bacillati</taxon>
        <taxon>Actinomycetota</taxon>
        <taxon>Actinomycetes</taxon>
        <taxon>Micrococcales</taxon>
        <taxon>Intrasporangiaceae</taxon>
        <taxon>Humibacillus</taxon>
    </lineage>
</organism>
<accession>A0A543PX01</accession>
<name>A0A543PX01_9MICO</name>
<sequence>MGLWRALPNKTQLRIGKSAVILAALAVGVFSVSRVASGLTDRSAIEPFANGAMTTGTVLSVSEADYKTGASYIAIITFTDSSGIQHTFTAPASPQPVYASEPAQVSYLPTDPLSAHDVTARPAWQAEVGQGSLGAVTATAILALGALRWRRSRSAVAGAEPESR</sequence>
<dbReference type="AlphaFoldDB" id="A0A543PX01"/>
<proteinExistence type="predicted"/>